<dbReference type="SUPFAM" id="SSF103088">
    <property type="entry name" value="OmpA-like"/>
    <property type="match status" value="1"/>
</dbReference>
<organism evidence="6">
    <name type="scientific">mine drainage metagenome</name>
    <dbReference type="NCBI Taxonomy" id="410659"/>
    <lineage>
        <taxon>unclassified sequences</taxon>
        <taxon>metagenomes</taxon>
        <taxon>ecological metagenomes</taxon>
    </lineage>
</organism>
<comment type="caution">
    <text evidence="6">The sequence shown here is derived from an EMBL/GenBank/DDBJ whole genome shotgun (WGS) entry which is preliminary data.</text>
</comment>
<dbReference type="Gene3D" id="3.30.1330.60">
    <property type="entry name" value="OmpA-like domain"/>
    <property type="match status" value="1"/>
</dbReference>
<keyword evidence="2" id="KW-0472">Membrane</keyword>
<evidence type="ECO:0000256" key="2">
    <source>
        <dbReference type="ARBA" id="ARBA00023136"/>
    </source>
</evidence>
<dbReference type="GO" id="GO:0009279">
    <property type="term" value="C:cell outer membrane"/>
    <property type="evidence" value="ECO:0007669"/>
    <property type="project" value="UniProtKB-SubCell"/>
</dbReference>
<keyword evidence="3" id="KW-0998">Cell outer membrane</keyword>
<evidence type="ECO:0000256" key="1">
    <source>
        <dbReference type="ARBA" id="ARBA00004442"/>
    </source>
</evidence>
<dbReference type="AlphaFoldDB" id="T0ZRA4"/>
<accession>T0ZRA4</accession>
<gene>
    <name evidence="6" type="ORF">B2A_08626</name>
</gene>
<dbReference type="PROSITE" id="PS51123">
    <property type="entry name" value="OMPA_2"/>
    <property type="match status" value="1"/>
</dbReference>
<dbReference type="EMBL" id="AUZZ01006214">
    <property type="protein sequence ID" value="EQD47012.1"/>
    <property type="molecule type" value="Genomic_DNA"/>
</dbReference>
<dbReference type="InterPro" id="IPR006664">
    <property type="entry name" value="OMP_bac"/>
</dbReference>
<sequence>MRNAQLAQARDAVHRLEQDPDAQRVAADQLRDARHDLQRADAASAKHRSPAEVTYLAYLADREAEAGKAYTDAFRTRQALAKGNEERRRILLDARNREIRQARIAAQNARGAARAAHRRMLSTQTQLQQERRQLSALKARETARGLQLTLASDLLFSNASATLHPGATQQLGQLVEFMRRNPKARIIVEGYTDSVGPAAYNQQLSQACAQAVAGAIEAGGISSRRIQAIGR</sequence>
<dbReference type="InterPro" id="IPR050330">
    <property type="entry name" value="Bact_OuterMem_StrucFunc"/>
</dbReference>
<dbReference type="Pfam" id="PF00691">
    <property type="entry name" value="OmpA"/>
    <property type="match status" value="1"/>
</dbReference>
<feature type="domain" description="OmpA-like" evidence="5">
    <location>
        <begin position="143"/>
        <end position="231"/>
    </location>
</feature>
<dbReference type="CDD" id="cd07185">
    <property type="entry name" value="OmpA_C-like"/>
    <property type="match status" value="1"/>
</dbReference>
<evidence type="ECO:0000256" key="3">
    <source>
        <dbReference type="ARBA" id="ARBA00023237"/>
    </source>
</evidence>
<feature type="non-terminal residue" evidence="6">
    <location>
        <position position="231"/>
    </location>
</feature>
<evidence type="ECO:0000259" key="5">
    <source>
        <dbReference type="PROSITE" id="PS51123"/>
    </source>
</evidence>
<name>T0ZRA4_9ZZZZ</name>
<dbReference type="InterPro" id="IPR006665">
    <property type="entry name" value="OmpA-like"/>
</dbReference>
<dbReference type="InterPro" id="IPR036737">
    <property type="entry name" value="OmpA-like_sf"/>
</dbReference>
<evidence type="ECO:0000256" key="4">
    <source>
        <dbReference type="SAM" id="MobiDB-lite"/>
    </source>
</evidence>
<dbReference type="PANTHER" id="PTHR30329">
    <property type="entry name" value="STATOR ELEMENT OF FLAGELLAR MOTOR COMPLEX"/>
    <property type="match status" value="1"/>
</dbReference>
<protein>
    <submittedName>
        <fullName evidence="6">OmpA/MotB domain-containing protein</fullName>
    </submittedName>
</protein>
<comment type="subcellular location">
    <subcellularLocation>
        <location evidence="1">Cell outer membrane</location>
    </subcellularLocation>
</comment>
<dbReference type="PANTHER" id="PTHR30329:SF21">
    <property type="entry name" value="LIPOPROTEIN YIAD-RELATED"/>
    <property type="match status" value="1"/>
</dbReference>
<feature type="compositionally biased region" description="Basic and acidic residues" evidence="4">
    <location>
        <begin position="11"/>
        <end position="22"/>
    </location>
</feature>
<feature type="region of interest" description="Disordered" evidence="4">
    <location>
        <begin position="1"/>
        <end position="23"/>
    </location>
</feature>
<proteinExistence type="predicted"/>
<evidence type="ECO:0000313" key="6">
    <source>
        <dbReference type="EMBL" id="EQD47012.1"/>
    </source>
</evidence>
<reference evidence="6" key="1">
    <citation type="submission" date="2013-08" db="EMBL/GenBank/DDBJ databases">
        <authorList>
            <person name="Mendez C."/>
            <person name="Richter M."/>
            <person name="Ferrer M."/>
            <person name="Sanchez J."/>
        </authorList>
    </citation>
    <scope>NUCLEOTIDE SEQUENCE</scope>
</reference>
<reference evidence="6" key="2">
    <citation type="journal article" date="2014" name="ISME J.">
        <title>Microbial stratification in low pH oxic and suboxic macroscopic growths along an acid mine drainage.</title>
        <authorList>
            <person name="Mendez-Garcia C."/>
            <person name="Mesa V."/>
            <person name="Sprenger R.R."/>
            <person name="Richter M."/>
            <person name="Diez M.S."/>
            <person name="Solano J."/>
            <person name="Bargiela R."/>
            <person name="Golyshina O.V."/>
            <person name="Manteca A."/>
            <person name="Ramos J.L."/>
            <person name="Gallego J.R."/>
            <person name="Llorente I."/>
            <person name="Martins Dos Santos V.A."/>
            <person name="Jensen O.N."/>
            <person name="Pelaez A.I."/>
            <person name="Sanchez J."/>
            <person name="Ferrer M."/>
        </authorList>
    </citation>
    <scope>NUCLEOTIDE SEQUENCE</scope>
</reference>
<dbReference type="PRINTS" id="PR01021">
    <property type="entry name" value="OMPADOMAIN"/>
</dbReference>